<keyword evidence="1" id="KW-0175">Coiled coil</keyword>
<feature type="non-terminal residue" evidence="3">
    <location>
        <position position="1"/>
    </location>
</feature>
<dbReference type="RefSeq" id="WP_200259057.1">
    <property type="nucleotide sequence ID" value="NZ_NRSH01000076.1"/>
</dbReference>
<dbReference type="PANTHER" id="PTHR30288">
    <property type="entry name" value="FLAGELLAR CAP/ASSEMBLY PROTEIN FLID"/>
    <property type="match status" value="1"/>
</dbReference>
<proteinExistence type="predicted"/>
<dbReference type="InterPro" id="IPR040026">
    <property type="entry name" value="FliD"/>
</dbReference>
<evidence type="ECO:0000256" key="1">
    <source>
        <dbReference type="SAM" id="Coils"/>
    </source>
</evidence>
<feature type="coiled-coil region" evidence="1">
    <location>
        <begin position="200"/>
        <end position="245"/>
    </location>
</feature>
<evidence type="ECO:0000313" key="3">
    <source>
        <dbReference type="EMBL" id="MBK1726879.1"/>
    </source>
</evidence>
<organism evidence="3 4">
    <name type="scientific">Halorhodospira neutriphila</name>
    <dbReference type="NCBI Taxonomy" id="168379"/>
    <lineage>
        <taxon>Bacteria</taxon>
        <taxon>Pseudomonadati</taxon>
        <taxon>Pseudomonadota</taxon>
        <taxon>Gammaproteobacteria</taxon>
        <taxon>Chromatiales</taxon>
        <taxon>Ectothiorhodospiraceae</taxon>
        <taxon>Halorhodospira</taxon>
    </lineage>
</organism>
<dbReference type="EMBL" id="NRSH01000076">
    <property type="protein sequence ID" value="MBK1726879.1"/>
    <property type="molecule type" value="Genomic_DNA"/>
</dbReference>
<evidence type="ECO:0000259" key="2">
    <source>
        <dbReference type="Pfam" id="PF07195"/>
    </source>
</evidence>
<dbReference type="PANTHER" id="PTHR30288:SF0">
    <property type="entry name" value="FLAGELLAR HOOK-ASSOCIATED PROTEIN 2"/>
    <property type="match status" value="1"/>
</dbReference>
<protein>
    <recommendedName>
        <fullName evidence="2">Flagellar hook-associated protein 2 C-terminal domain-containing protein</fullName>
    </recommendedName>
</protein>
<feature type="domain" description="Flagellar hook-associated protein 2 C-terminal" evidence="2">
    <location>
        <begin position="23"/>
        <end position="244"/>
    </location>
</feature>
<reference evidence="3 4" key="1">
    <citation type="journal article" date="2020" name="Microorganisms">
        <title>Osmotic Adaptation and Compatible Solute Biosynthesis of Phototrophic Bacteria as Revealed from Genome Analyses.</title>
        <authorList>
            <person name="Imhoff J.F."/>
            <person name="Rahn T."/>
            <person name="Kunzel S."/>
            <person name="Keller A."/>
            <person name="Neulinger S.C."/>
        </authorList>
    </citation>
    <scope>NUCLEOTIDE SEQUENCE [LARGE SCALE GENOMIC DNA]</scope>
    <source>
        <strain evidence="3 4">DSM 15116</strain>
    </source>
</reference>
<dbReference type="Proteomes" id="UP000738126">
    <property type="component" value="Unassembled WGS sequence"/>
</dbReference>
<dbReference type="InterPro" id="IPR010809">
    <property type="entry name" value="FliD_C"/>
</dbReference>
<evidence type="ECO:0000313" key="4">
    <source>
        <dbReference type="Proteomes" id="UP000738126"/>
    </source>
</evidence>
<comment type="caution">
    <text evidence="3">The sequence shown here is derived from an EMBL/GenBank/DDBJ whole genome shotgun (WGS) entry which is preliminary data.</text>
</comment>
<sequence>YGAEQGAGEQAPPAGGMEQLQAAADAVAVIDGMRVRQDANKLEGALQGATLELQGKGEAQVSVEEQSGLAEKNIQGLVDAYNKLRSQLSQLSAYDPESGQAAALQGDATLRSLDSQLSRALTAPVPALAGEPLQSLGDLGVGTERDGSLSLDSARLQEAVDQHPQLVTRLMTDAESGVIARAQEVLKDALGRDSVLDMRKEGLQDRLEGISEERQELDERMAQREEQLREQFSNMNSRVAELNQTSDFLKSRLAGMNQGGKG</sequence>
<accession>A0ABS1E9N3</accession>
<keyword evidence="4" id="KW-1185">Reference proteome</keyword>
<name>A0ABS1E9N3_9GAMM</name>
<gene>
    <name evidence="3" type="ORF">CKO13_07570</name>
</gene>
<dbReference type="Pfam" id="PF07195">
    <property type="entry name" value="FliD_C"/>
    <property type="match status" value="1"/>
</dbReference>